<protein>
    <submittedName>
        <fullName evidence="1">Uncharacterized protein</fullName>
    </submittedName>
</protein>
<comment type="caution">
    <text evidence="1">The sequence shown here is derived from an EMBL/GenBank/DDBJ whole genome shotgun (WGS) entry which is preliminary data.</text>
</comment>
<dbReference type="OrthoDB" id="510307at2759"/>
<accession>A0A7J7MJL6</accession>
<gene>
    <name evidence="1" type="ORF">GIB67_035759</name>
</gene>
<dbReference type="AlphaFoldDB" id="A0A7J7MJL6"/>
<evidence type="ECO:0000313" key="2">
    <source>
        <dbReference type="Proteomes" id="UP000541444"/>
    </source>
</evidence>
<organism evidence="1 2">
    <name type="scientific">Kingdonia uniflora</name>
    <dbReference type="NCBI Taxonomy" id="39325"/>
    <lineage>
        <taxon>Eukaryota</taxon>
        <taxon>Viridiplantae</taxon>
        <taxon>Streptophyta</taxon>
        <taxon>Embryophyta</taxon>
        <taxon>Tracheophyta</taxon>
        <taxon>Spermatophyta</taxon>
        <taxon>Magnoliopsida</taxon>
        <taxon>Ranunculales</taxon>
        <taxon>Circaeasteraceae</taxon>
        <taxon>Kingdonia</taxon>
    </lineage>
</organism>
<evidence type="ECO:0000313" key="1">
    <source>
        <dbReference type="EMBL" id="KAF6155012.1"/>
    </source>
</evidence>
<proteinExistence type="predicted"/>
<name>A0A7J7MJL6_9MAGN</name>
<dbReference type="Proteomes" id="UP000541444">
    <property type="component" value="Unassembled WGS sequence"/>
</dbReference>
<reference evidence="1 2" key="1">
    <citation type="journal article" date="2020" name="IScience">
        <title>Genome Sequencing of the Endangered Kingdonia uniflora (Circaeasteraceae, Ranunculales) Reveals Potential Mechanisms of Evolutionary Specialization.</title>
        <authorList>
            <person name="Sun Y."/>
            <person name="Deng T."/>
            <person name="Zhang A."/>
            <person name="Moore M.J."/>
            <person name="Landis J.B."/>
            <person name="Lin N."/>
            <person name="Zhang H."/>
            <person name="Zhang X."/>
            <person name="Huang J."/>
            <person name="Zhang X."/>
            <person name="Sun H."/>
            <person name="Wang H."/>
        </authorList>
    </citation>
    <scope>NUCLEOTIDE SEQUENCE [LARGE SCALE GENOMIC DNA]</scope>
    <source>
        <strain evidence="1">TB1705</strain>
        <tissue evidence="1">Leaf</tissue>
    </source>
</reference>
<keyword evidence="2" id="KW-1185">Reference proteome</keyword>
<dbReference type="EMBL" id="JACGCM010001441">
    <property type="protein sequence ID" value="KAF6155012.1"/>
    <property type="molecule type" value="Genomic_DNA"/>
</dbReference>
<sequence>MSGLLPRIASSLIASSLIASLLPSLHFALLPLHRTVYSSKWTFLEFEECRMNEVAIHSSANDANLISGHLMEKIIAENLLQRAFSIFFLTQASPGVRNVPAEDVHVDDFTLLNRMLFKYPSDGKWGEHE</sequence>